<name>A0A9P4M4T8_9PEZI</name>
<feature type="region of interest" description="Disordered" evidence="1">
    <location>
        <begin position="304"/>
        <end position="353"/>
    </location>
</feature>
<gene>
    <name evidence="2" type="ORF">NA57DRAFT_57765</name>
</gene>
<comment type="caution">
    <text evidence="2">The sequence shown here is derived from an EMBL/GenBank/DDBJ whole genome shotgun (WGS) entry which is preliminary data.</text>
</comment>
<protein>
    <submittedName>
        <fullName evidence="2">Uncharacterized protein</fullName>
    </submittedName>
</protein>
<feature type="compositionally biased region" description="Pro residues" evidence="1">
    <location>
        <begin position="309"/>
        <end position="320"/>
    </location>
</feature>
<accession>A0A9P4M4T8</accession>
<dbReference type="Proteomes" id="UP000799772">
    <property type="component" value="Unassembled WGS sequence"/>
</dbReference>
<proteinExistence type="predicted"/>
<reference evidence="2" key="1">
    <citation type="journal article" date="2020" name="Stud. Mycol.">
        <title>101 Dothideomycetes genomes: a test case for predicting lifestyles and emergence of pathogens.</title>
        <authorList>
            <person name="Haridas S."/>
            <person name="Albert R."/>
            <person name="Binder M."/>
            <person name="Bloem J."/>
            <person name="Labutti K."/>
            <person name="Salamov A."/>
            <person name="Andreopoulos B."/>
            <person name="Baker S."/>
            <person name="Barry K."/>
            <person name="Bills G."/>
            <person name="Bluhm B."/>
            <person name="Cannon C."/>
            <person name="Castanera R."/>
            <person name="Culley D."/>
            <person name="Daum C."/>
            <person name="Ezra D."/>
            <person name="Gonzalez J."/>
            <person name="Henrissat B."/>
            <person name="Kuo A."/>
            <person name="Liang C."/>
            <person name="Lipzen A."/>
            <person name="Lutzoni F."/>
            <person name="Magnuson J."/>
            <person name="Mondo S."/>
            <person name="Nolan M."/>
            <person name="Ohm R."/>
            <person name="Pangilinan J."/>
            <person name="Park H.-J."/>
            <person name="Ramirez L."/>
            <person name="Alfaro M."/>
            <person name="Sun H."/>
            <person name="Tritt A."/>
            <person name="Yoshinaga Y."/>
            <person name="Zwiers L.-H."/>
            <person name="Turgeon B."/>
            <person name="Goodwin S."/>
            <person name="Spatafora J."/>
            <person name="Crous P."/>
            <person name="Grigoriev I."/>
        </authorList>
    </citation>
    <scope>NUCLEOTIDE SEQUENCE</scope>
    <source>
        <strain evidence="2">CBS 133067</strain>
    </source>
</reference>
<dbReference type="AlphaFoldDB" id="A0A9P4M4T8"/>
<evidence type="ECO:0000313" key="2">
    <source>
        <dbReference type="EMBL" id="KAF2097165.1"/>
    </source>
</evidence>
<keyword evidence="3" id="KW-1185">Reference proteome</keyword>
<evidence type="ECO:0000256" key="1">
    <source>
        <dbReference type="SAM" id="MobiDB-lite"/>
    </source>
</evidence>
<organism evidence="2 3">
    <name type="scientific">Rhizodiscina lignyota</name>
    <dbReference type="NCBI Taxonomy" id="1504668"/>
    <lineage>
        <taxon>Eukaryota</taxon>
        <taxon>Fungi</taxon>
        <taxon>Dikarya</taxon>
        <taxon>Ascomycota</taxon>
        <taxon>Pezizomycotina</taxon>
        <taxon>Dothideomycetes</taxon>
        <taxon>Pleosporomycetidae</taxon>
        <taxon>Aulographales</taxon>
        <taxon>Rhizodiscinaceae</taxon>
        <taxon>Rhizodiscina</taxon>
    </lineage>
</organism>
<dbReference type="EMBL" id="ML978128">
    <property type="protein sequence ID" value="KAF2097165.1"/>
    <property type="molecule type" value="Genomic_DNA"/>
</dbReference>
<sequence>MEFRPHHEEAQTGRPRRQHLIWVYGLDNPMQRLQGREHLEQGRYIYDENLQPLELFNWESNMRALVPARDPYHPRYQNDHDPNTASPLVNWQVAAVDRTARNVRAAEANRGRGRGGRGRRFRQRATGAGTAGYGQGPVDWYGIMRMLTNQPALPVDGRGLTIPARAPVAPIIPAEQDLAVDPQYRFALPPPHPHQLAPDYGHQPWYGPAYIGPTNLVLPIVGHDAAGRLVAHGIATPVDMTPMQAHQAMEMHDIFTEMAANQTAYDENLAHIHAQLQRSTYRISRSTPEHEPTDFLQPWTGYHRRPAPASAPVPHVPFRPPPREETPTPEAQARARRLARLREPYEDEDELWG</sequence>
<feature type="compositionally biased region" description="Basic residues" evidence="1">
    <location>
        <begin position="111"/>
        <end position="123"/>
    </location>
</feature>
<feature type="region of interest" description="Disordered" evidence="1">
    <location>
        <begin position="106"/>
        <end position="130"/>
    </location>
</feature>
<evidence type="ECO:0000313" key="3">
    <source>
        <dbReference type="Proteomes" id="UP000799772"/>
    </source>
</evidence>